<reference evidence="11" key="1">
    <citation type="submission" date="2021-01" db="EMBL/GenBank/DDBJ databases">
        <authorList>
            <person name="Corre E."/>
            <person name="Pelletier E."/>
            <person name="Niang G."/>
            <person name="Scheremetjew M."/>
            <person name="Finn R."/>
            <person name="Kale V."/>
            <person name="Holt S."/>
            <person name="Cochrane G."/>
            <person name="Meng A."/>
            <person name="Brown T."/>
            <person name="Cohen L."/>
        </authorList>
    </citation>
    <scope>NUCLEOTIDE SEQUENCE</scope>
    <source>
        <strain evidence="11">CCMP722</strain>
    </source>
</reference>
<keyword evidence="2" id="KW-0723">Serine/threonine-protein kinase</keyword>
<dbReference type="PROSITE" id="PS00107">
    <property type="entry name" value="PROTEIN_KINASE_ATP"/>
    <property type="match status" value="1"/>
</dbReference>
<protein>
    <recommendedName>
        <fullName evidence="1">non-specific serine/threonine protein kinase</fullName>
        <ecNumber evidence="1">2.7.11.1</ecNumber>
    </recommendedName>
</protein>
<dbReference type="PANTHER" id="PTHR44899:SF3">
    <property type="entry name" value="SERINE_THREONINE-PROTEIN KINASE NEK1"/>
    <property type="match status" value="1"/>
</dbReference>
<keyword evidence="3" id="KW-0808">Transferase</keyword>
<dbReference type="InterPro" id="IPR011009">
    <property type="entry name" value="Kinase-like_dom_sf"/>
</dbReference>
<feature type="binding site" evidence="9">
    <location>
        <position position="91"/>
    </location>
    <ligand>
        <name>ATP</name>
        <dbReference type="ChEBI" id="CHEBI:30616"/>
    </ligand>
</feature>
<dbReference type="GO" id="GO:0005524">
    <property type="term" value="F:ATP binding"/>
    <property type="evidence" value="ECO:0007669"/>
    <property type="project" value="UniProtKB-UniRule"/>
</dbReference>
<sequence>MQSLLNLDASVDMSSVGATNGSCGTTISDLNTSVDVTSRYGAAANTRAGSGKSASTRPAPYELSAVVGSGKYSTVYRATRIDTGEVIAVKKVQVFDMDSNTRSDCITEVKLLQVLDHPHVIKYMNSYIVDNELIIELEFAEGGDLGALIAERIKEGRPFEEETIWEYFVQVVDAAKHMHDNRTMHRDIKPSNIFITRSGILKLGDFGLSRHFSSQTKHACSAVGTPYYMSPEVIRGLPYDWSSDVWSLGCLLYELAKLHNPFFKDGLNFYQLGKNINNCQYDPLPPHLSEELRSLTSRMIQQDPQRRPTVHEVFDIATQCLERMRANSMQA</sequence>
<evidence type="ECO:0000259" key="10">
    <source>
        <dbReference type="PROSITE" id="PS50011"/>
    </source>
</evidence>
<comment type="catalytic activity">
    <reaction evidence="8">
        <text>L-seryl-[protein] + ATP = O-phospho-L-seryl-[protein] + ADP + H(+)</text>
        <dbReference type="Rhea" id="RHEA:17989"/>
        <dbReference type="Rhea" id="RHEA-COMP:9863"/>
        <dbReference type="Rhea" id="RHEA-COMP:11604"/>
        <dbReference type="ChEBI" id="CHEBI:15378"/>
        <dbReference type="ChEBI" id="CHEBI:29999"/>
        <dbReference type="ChEBI" id="CHEBI:30616"/>
        <dbReference type="ChEBI" id="CHEBI:83421"/>
        <dbReference type="ChEBI" id="CHEBI:456216"/>
        <dbReference type="EC" id="2.7.11.1"/>
    </reaction>
</comment>
<evidence type="ECO:0000256" key="2">
    <source>
        <dbReference type="ARBA" id="ARBA00022527"/>
    </source>
</evidence>
<name>A0A7S0RPF9_9CHLO</name>
<keyword evidence="5" id="KW-0418">Kinase</keyword>
<feature type="domain" description="Protein kinase" evidence="10">
    <location>
        <begin position="61"/>
        <end position="321"/>
    </location>
</feature>
<dbReference type="InterPro" id="IPR051131">
    <property type="entry name" value="NEK_Ser/Thr_kinase_NIMA"/>
</dbReference>
<evidence type="ECO:0000256" key="4">
    <source>
        <dbReference type="ARBA" id="ARBA00022741"/>
    </source>
</evidence>
<keyword evidence="4 9" id="KW-0547">Nucleotide-binding</keyword>
<dbReference type="Gene3D" id="1.10.510.10">
    <property type="entry name" value="Transferase(Phosphotransferase) domain 1"/>
    <property type="match status" value="1"/>
</dbReference>
<evidence type="ECO:0000256" key="7">
    <source>
        <dbReference type="ARBA" id="ARBA00047899"/>
    </source>
</evidence>
<dbReference type="AlphaFoldDB" id="A0A7S0RPF9"/>
<comment type="catalytic activity">
    <reaction evidence="7">
        <text>L-threonyl-[protein] + ATP = O-phospho-L-threonyl-[protein] + ADP + H(+)</text>
        <dbReference type="Rhea" id="RHEA:46608"/>
        <dbReference type="Rhea" id="RHEA-COMP:11060"/>
        <dbReference type="Rhea" id="RHEA-COMP:11605"/>
        <dbReference type="ChEBI" id="CHEBI:15378"/>
        <dbReference type="ChEBI" id="CHEBI:30013"/>
        <dbReference type="ChEBI" id="CHEBI:30616"/>
        <dbReference type="ChEBI" id="CHEBI:61977"/>
        <dbReference type="ChEBI" id="CHEBI:456216"/>
        <dbReference type="EC" id="2.7.11.1"/>
    </reaction>
</comment>
<dbReference type="SUPFAM" id="SSF56112">
    <property type="entry name" value="Protein kinase-like (PK-like)"/>
    <property type="match status" value="1"/>
</dbReference>
<dbReference type="Pfam" id="PF00069">
    <property type="entry name" value="Pkinase"/>
    <property type="match status" value="1"/>
</dbReference>
<proteinExistence type="predicted"/>
<organism evidence="11">
    <name type="scientific">Pyramimonas obovata</name>
    <dbReference type="NCBI Taxonomy" id="1411642"/>
    <lineage>
        <taxon>Eukaryota</taxon>
        <taxon>Viridiplantae</taxon>
        <taxon>Chlorophyta</taxon>
        <taxon>Pyramimonadophyceae</taxon>
        <taxon>Pyramimonadales</taxon>
        <taxon>Pyramimonadaceae</taxon>
        <taxon>Pyramimonas</taxon>
        <taxon>Pyramimonas incertae sedis</taxon>
    </lineage>
</organism>
<evidence type="ECO:0000256" key="3">
    <source>
        <dbReference type="ARBA" id="ARBA00022679"/>
    </source>
</evidence>
<dbReference type="SMART" id="SM00220">
    <property type="entry name" value="S_TKc"/>
    <property type="match status" value="1"/>
</dbReference>
<evidence type="ECO:0000256" key="9">
    <source>
        <dbReference type="PROSITE-ProRule" id="PRU10141"/>
    </source>
</evidence>
<evidence type="ECO:0000256" key="1">
    <source>
        <dbReference type="ARBA" id="ARBA00012513"/>
    </source>
</evidence>
<dbReference type="InterPro" id="IPR017441">
    <property type="entry name" value="Protein_kinase_ATP_BS"/>
</dbReference>
<dbReference type="PROSITE" id="PS50011">
    <property type="entry name" value="PROTEIN_KINASE_DOM"/>
    <property type="match status" value="1"/>
</dbReference>
<keyword evidence="6 9" id="KW-0067">ATP-binding</keyword>
<dbReference type="PANTHER" id="PTHR44899">
    <property type="entry name" value="CAMK FAMILY PROTEIN KINASE"/>
    <property type="match status" value="1"/>
</dbReference>
<dbReference type="InterPro" id="IPR000719">
    <property type="entry name" value="Prot_kinase_dom"/>
</dbReference>
<evidence type="ECO:0000256" key="8">
    <source>
        <dbReference type="ARBA" id="ARBA00048679"/>
    </source>
</evidence>
<accession>A0A7S0RPF9</accession>
<dbReference type="EMBL" id="HBFA01031877">
    <property type="protein sequence ID" value="CAD8682702.1"/>
    <property type="molecule type" value="Transcribed_RNA"/>
</dbReference>
<dbReference type="GO" id="GO:0004674">
    <property type="term" value="F:protein serine/threonine kinase activity"/>
    <property type="evidence" value="ECO:0007669"/>
    <property type="project" value="UniProtKB-KW"/>
</dbReference>
<gene>
    <name evidence="11" type="ORF">POBO1169_LOCUS16043</name>
</gene>
<evidence type="ECO:0000256" key="5">
    <source>
        <dbReference type="ARBA" id="ARBA00022777"/>
    </source>
</evidence>
<evidence type="ECO:0000313" key="11">
    <source>
        <dbReference type="EMBL" id="CAD8682702.1"/>
    </source>
</evidence>
<dbReference type="EC" id="2.7.11.1" evidence="1"/>
<evidence type="ECO:0000256" key="6">
    <source>
        <dbReference type="ARBA" id="ARBA00022840"/>
    </source>
</evidence>